<dbReference type="GO" id="GO:0003677">
    <property type="term" value="F:DNA binding"/>
    <property type="evidence" value="ECO:0007669"/>
    <property type="project" value="UniProtKB-UniRule"/>
</dbReference>
<dbReference type="Proteomes" id="UP000827892">
    <property type="component" value="Chromosome II"/>
</dbReference>
<dbReference type="SMART" id="SM00398">
    <property type="entry name" value="HMG"/>
    <property type="match status" value="1"/>
</dbReference>
<dbReference type="CDD" id="cd00084">
    <property type="entry name" value="HMG-box_SF"/>
    <property type="match status" value="1"/>
</dbReference>
<dbReference type="GO" id="GO:0005634">
    <property type="term" value="C:nucleus"/>
    <property type="evidence" value="ECO:0007669"/>
    <property type="project" value="UniProtKB-UniRule"/>
</dbReference>
<dbReference type="Pfam" id="PF00505">
    <property type="entry name" value="HMG_box"/>
    <property type="match status" value="1"/>
</dbReference>
<dbReference type="AlphaFoldDB" id="A0AAE9DRQ1"/>
<sequence length="294" mass="35801">MSSGFKIWAQETSDVFHEEYKFLREFEIQNKQKSYWRYRISQEQKEIYNQKSRILKIEKKEREIWIPKNPKNPYEVWIQKNFEKIREKNLERNSEDVVRKLDEIWRKMTEEDKIPYIEDYEEIKEDQKEKRQIAKNLELKMKNRRTENPIFPVQNENFIQKSQNFGGFGLLQNLQFLNSESQNFKKSDQSTSRSFQNFSVSDNLDFSGNSKNQNFKKEEKEKTIVNFPEISEYFEDPNLPTEINQNSDFNCPSNYLPMKNENLEVRNKRKYENWPEIDPNEPIFFNLPDGPEYF</sequence>
<keyword evidence="1" id="KW-0539">Nucleus</keyword>
<proteinExistence type="predicted"/>
<evidence type="ECO:0000259" key="2">
    <source>
        <dbReference type="PROSITE" id="PS50118"/>
    </source>
</evidence>
<evidence type="ECO:0000313" key="4">
    <source>
        <dbReference type="Proteomes" id="UP000827892"/>
    </source>
</evidence>
<evidence type="ECO:0000256" key="1">
    <source>
        <dbReference type="PROSITE-ProRule" id="PRU00267"/>
    </source>
</evidence>
<feature type="domain" description="HMG box" evidence="2">
    <location>
        <begin position="67"/>
        <end position="135"/>
    </location>
</feature>
<dbReference type="SUPFAM" id="SSF47095">
    <property type="entry name" value="HMG-box"/>
    <property type="match status" value="1"/>
</dbReference>
<dbReference type="EMBL" id="CP090892">
    <property type="protein sequence ID" value="ULU08740.1"/>
    <property type="molecule type" value="Genomic_DNA"/>
</dbReference>
<name>A0AAE9DRQ1_CAEBR</name>
<dbReference type="InterPro" id="IPR036910">
    <property type="entry name" value="HMG_box_dom_sf"/>
</dbReference>
<protein>
    <recommendedName>
        <fullName evidence="2">HMG box domain-containing protein</fullName>
    </recommendedName>
</protein>
<reference evidence="3 4" key="1">
    <citation type="submission" date="2022-05" db="EMBL/GenBank/DDBJ databases">
        <title>Chromosome-level reference genomes for two strains of Caenorhabditis briggsae: an improved platform for comparative genomics.</title>
        <authorList>
            <person name="Stevens L."/>
            <person name="Andersen E.C."/>
        </authorList>
    </citation>
    <scope>NUCLEOTIDE SEQUENCE [LARGE SCALE GENOMIC DNA]</scope>
    <source>
        <strain evidence="3">QX1410_ONT</strain>
        <tissue evidence="3">Whole-organism</tissue>
    </source>
</reference>
<evidence type="ECO:0000313" key="3">
    <source>
        <dbReference type="EMBL" id="ULU08740.1"/>
    </source>
</evidence>
<accession>A0AAE9DRQ1</accession>
<gene>
    <name evidence="3" type="ORF">L3Y34_019746</name>
</gene>
<feature type="DNA-binding region" description="HMG box" evidence="1">
    <location>
        <begin position="67"/>
        <end position="135"/>
    </location>
</feature>
<keyword evidence="1" id="KW-0238">DNA-binding</keyword>
<organism evidence="3 4">
    <name type="scientific">Caenorhabditis briggsae</name>
    <dbReference type="NCBI Taxonomy" id="6238"/>
    <lineage>
        <taxon>Eukaryota</taxon>
        <taxon>Metazoa</taxon>
        <taxon>Ecdysozoa</taxon>
        <taxon>Nematoda</taxon>
        <taxon>Chromadorea</taxon>
        <taxon>Rhabditida</taxon>
        <taxon>Rhabditina</taxon>
        <taxon>Rhabditomorpha</taxon>
        <taxon>Rhabditoidea</taxon>
        <taxon>Rhabditidae</taxon>
        <taxon>Peloderinae</taxon>
        <taxon>Caenorhabditis</taxon>
    </lineage>
</organism>
<dbReference type="PROSITE" id="PS50118">
    <property type="entry name" value="HMG_BOX_2"/>
    <property type="match status" value="1"/>
</dbReference>
<dbReference type="InterPro" id="IPR009071">
    <property type="entry name" value="HMG_box_dom"/>
</dbReference>
<dbReference type="Gene3D" id="1.10.30.10">
    <property type="entry name" value="High mobility group box domain"/>
    <property type="match status" value="1"/>
</dbReference>